<proteinExistence type="predicted"/>
<organism evidence="4 5">
    <name type="scientific">Allokutzneria multivorans</name>
    <dbReference type="NCBI Taxonomy" id="1142134"/>
    <lineage>
        <taxon>Bacteria</taxon>
        <taxon>Bacillati</taxon>
        <taxon>Actinomycetota</taxon>
        <taxon>Actinomycetes</taxon>
        <taxon>Pseudonocardiales</taxon>
        <taxon>Pseudonocardiaceae</taxon>
        <taxon>Allokutzneria</taxon>
    </lineage>
</organism>
<dbReference type="RefSeq" id="WP_344870378.1">
    <property type="nucleotide sequence ID" value="NZ_BAABAL010000002.1"/>
</dbReference>
<dbReference type="InterPro" id="IPR016181">
    <property type="entry name" value="Acyl_CoA_acyltransferase"/>
</dbReference>
<keyword evidence="1" id="KW-0808">Transferase</keyword>
<evidence type="ECO:0000313" key="4">
    <source>
        <dbReference type="EMBL" id="GAA3986332.1"/>
    </source>
</evidence>
<reference evidence="5" key="1">
    <citation type="journal article" date="2019" name="Int. J. Syst. Evol. Microbiol.">
        <title>The Global Catalogue of Microorganisms (GCM) 10K type strain sequencing project: providing services to taxonomists for standard genome sequencing and annotation.</title>
        <authorList>
            <consortium name="The Broad Institute Genomics Platform"/>
            <consortium name="The Broad Institute Genome Sequencing Center for Infectious Disease"/>
            <person name="Wu L."/>
            <person name="Ma J."/>
        </authorList>
    </citation>
    <scope>NUCLEOTIDE SEQUENCE [LARGE SCALE GENOMIC DNA]</scope>
    <source>
        <strain evidence="5">JCM 17342</strain>
    </source>
</reference>
<evidence type="ECO:0000259" key="3">
    <source>
        <dbReference type="PROSITE" id="PS51186"/>
    </source>
</evidence>
<dbReference type="PROSITE" id="PS51186">
    <property type="entry name" value="GNAT"/>
    <property type="match status" value="1"/>
</dbReference>
<evidence type="ECO:0000313" key="5">
    <source>
        <dbReference type="Proteomes" id="UP001501747"/>
    </source>
</evidence>
<evidence type="ECO:0000256" key="1">
    <source>
        <dbReference type="ARBA" id="ARBA00022679"/>
    </source>
</evidence>
<accession>A0ABP7QQ54</accession>
<comment type="caution">
    <text evidence="4">The sequence shown here is derived from an EMBL/GenBank/DDBJ whole genome shotgun (WGS) entry which is preliminary data.</text>
</comment>
<dbReference type="Pfam" id="PF00583">
    <property type="entry name" value="Acetyltransf_1"/>
    <property type="match status" value="1"/>
</dbReference>
<name>A0ABP7QQ54_9PSEU</name>
<dbReference type="EMBL" id="BAABAL010000002">
    <property type="protein sequence ID" value="GAA3986332.1"/>
    <property type="molecule type" value="Genomic_DNA"/>
</dbReference>
<sequence length="259" mass="27685">MTDLADALGRNHAEHAAHLLRGTPGARVDEPGDVLVADSGLADDTFNMVINARFPEETADERIAEVVASLPKGRPFTWWVGPNSLPTDLSERLAEAGFPPVPEVESAMWFQVSELAETRPTDLEIVKVGTEGQLADFAAVLAPLWTPPSPTVPEFYAMVAERALRPDCPARFFVGYRDGEPVATAEVFLSAGVAGIYNIATAVEHRRRGYAAALTSAVLAEAANAGYGAAVLQASEAGELVYRELGFREMGAVREHALA</sequence>
<gene>
    <name evidence="4" type="ORF">GCM10022247_00870</name>
</gene>
<dbReference type="SUPFAM" id="SSF55729">
    <property type="entry name" value="Acyl-CoA N-acyltransferases (Nat)"/>
    <property type="match status" value="1"/>
</dbReference>
<dbReference type="InterPro" id="IPR050832">
    <property type="entry name" value="Bact_Acetyltransf"/>
</dbReference>
<feature type="domain" description="N-acetyltransferase" evidence="3">
    <location>
        <begin position="124"/>
        <end position="259"/>
    </location>
</feature>
<dbReference type="CDD" id="cd04301">
    <property type="entry name" value="NAT_SF"/>
    <property type="match status" value="1"/>
</dbReference>
<keyword evidence="2" id="KW-0012">Acyltransferase</keyword>
<keyword evidence="5" id="KW-1185">Reference proteome</keyword>
<dbReference type="InterPro" id="IPR000182">
    <property type="entry name" value="GNAT_dom"/>
</dbReference>
<dbReference type="Gene3D" id="3.40.630.30">
    <property type="match status" value="1"/>
</dbReference>
<dbReference type="PANTHER" id="PTHR43877">
    <property type="entry name" value="AMINOALKYLPHOSPHONATE N-ACETYLTRANSFERASE-RELATED-RELATED"/>
    <property type="match status" value="1"/>
</dbReference>
<protein>
    <recommendedName>
        <fullName evidence="3">N-acetyltransferase domain-containing protein</fullName>
    </recommendedName>
</protein>
<dbReference type="Proteomes" id="UP001501747">
    <property type="component" value="Unassembled WGS sequence"/>
</dbReference>
<evidence type="ECO:0000256" key="2">
    <source>
        <dbReference type="ARBA" id="ARBA00023315"/>
    </source>
</evidence>